<comment type="caution">
    <text evidence="2">The sequence shown here is derived from an EMBL/GenBank/DDBJ whole genome shotgun (WGS) entry which is preliminary data.</text>
</comment>
<feature type="compositionally biased region" description="Basic and acidic residues" evidence="1">
    <location>
        <begin position="282"/>
        <end position="315"/>
    </location>
</feature>
<name>A0A6G0XH61_9STRA</name>
<feature type="compositionally biased region" description="Basic and acidic residues" evidence="1">
    <location>
        <begin position="377"/>
        <end position="388"/>
    </location>
</feature>
<dbReference type="InterPro" id="IPR043502">
    <property type="entry name" value="DNA/RNA_pol_sf"/>
</dbReference>
<feature type="region of interest" description="Disordered" evidence="1">
    <location>
        <begin position="217"/>
        <end position="450"/>
    </location>
</feature>
<keyword evidence="3" id="KW-1185">Reference proteome</keyword>
<dbReference type="AlphaFoldDB" id="A0A6G0XH61"/>
<dbReference type="VEuPathDB" id="FungiDB:AeMF1_014048"/>
<reference evidence="2 3" key="1">
    <citation type="submission" date="2019-07" db="EMBL/GenBank/DDBJ databases">
        <title>Genomics analysis of Aphanomyces spp. identifies a new class of oomycete effector associated with host adaptation.</title>
        <authorList>
            <person name="Gaulin E."/>
        </authorList>
    </citation>
    <scope>NUCLEOTIDE SEQUENCE [LARGE SCALE GENOMIC DNA]</scope>
    <source>
        <strain evidence="2 3">ATCC 201684</strain>
    </source>
</reference>
<sequence>MSSERQWTADDRYTDLPRCRRLKSVAQAEVYRWLQQRRAYEADLKETCRRKNLRYERLVETWVSCFDCEDKAKLRTLMVFWGFTGEPEDLSDHNLQAKLREIAHKPMNDVEPDVDSMFEGISLNRDEPDVLERVTRFITRCDIRIANAGANEWLSNPNTRKRIYTAIIEQLPKRMHTIALEKFKKNWHAEDYDWKCLFRTVYDVAYEQQYYWEVWGAGAGKPHEPKDSKRKRGGEERRPQRSENPPRRDRSEDRGRSRYRDHGRDRSDRGYGGRGGGHMRYGNREQSRDSEQAREREQRHDSWQSYGKRNERQGDAPRNWSRSPSVQRGNSFNNQPFQGNRDGWNRSGDRETERNTSFNRSSSEGRAWNATPGKKQVKIDLTKSKYRDGGIGGQSMNRKAYDANAGERKSAPPAREPEAEPASSIENGVEPEEKRVPQEASEDFEPVPSDDEGVELRRVRYFHDYLGNQVINAIDEEDIDEILRILEIPKRYDWMKTEPMIDPDSKRTVYQGRCHFCEGVNNYMDCPTTTEEERRKMRWRWGLVTLRLLEKPQFKRMMAQVRKSRKAFGLVRRVLSSASGDSVATLNGRLDVPFCADTGSDENIISLKTIKDLQALDPTVDVQDLATPWKGCAVDDQPVYAKQVAKLRVQLHTKAGRVNLPGLQSCYVINSCDDFIISRGALESIGIDMNRLLEQVAEHQSLEDGDDVGEPDEGDDIIFGVEIRHVRGNRAQQDFVQNAIVELKKSSEDDENEIATLWKVVLEAANGGVWRAKFRGTDEPADVPAMRIKLKPNVQPYRCKARKTNPLETKFLEAFGRQLESDGVSFANASSAFCSPVNPVMKPSGKKLLKASGEWTQEELLLYYRLTINYRTINSMTVAMA</sequence>
<evidence type="ECO:0000313" key="2">
    <source>
        <dbReference type="EMBL" id="KAF0739613.1"/>
    </source>
</evidence>
<dbReference type="VEuPathDB" id="FungiDB:AeMF1_007193"/>
<dbReference type="Proteomes" id="UP000481153">
    <property type="component" value="Unassembled WGS sequence"/>
</dbReference>
<proteinExistence type="predicted"/>
<evidence type="ECO:0000313" key="3">
    <source>
        <dbReference type="Proteomes" id="UP000481153"/>
    </source>
</evidence>
<accession>A0A6G0XH61</accession>
<feature type="compositionally biased region" description="Basic and acidic residues" evidence="1">
    <location>
        <begin position="221"/>
        <end position="271"/>
    </location>
</feature>
<dbReference type="SUPFAM" id="SSF56672">
    <property type="entry name" value="DNA/RNA polymerases"/>
    <property type="match status" value="1"/>
</dbReference>
<organism evidence="2 3">
    <name type="scientific">Aphanomyces euteiches</name>
    <dbReference type="NCBI Taxonomy" id="100861"/>
    <lineage>
        <taxon>Eukaryota</taxon>
        <taxon>Sar</taxon>
        <taxon>Stramenopiles</taxon>
        <taxon>Oomycota</taxon>
        <taxon>Saprolegniomycetes</taxon>
        <taxon>Saprolegniales</taxon>
        <taxon>Verrucalvaceae</taxon>
        <taxon>Aphanomyces</taxon>
    </lineage>
</organism>
<feature type="compositionally biased region" description="Polar residues" evidence="1">
    <location>
        <begin position="320"/>
        <end position="338"/>
    </location>
</feature>
<feature type="compositionally biased region" description="Basic and acidic residues" evidence="1">
    <location>
        <begin position="343"/>
        <end position="354"/>
    </location>
</feature>
<protein>
    <submittedName>
        <fullName evidence="2">Uncharacterized protein</fullName>
    </submittedName>
</protein>
<dbReference type="EMBL" id="VJMJ01000063">
    <property type="protein sequence ID" value="KAF0739613.1"/>
    <property type="molecule type" value="Genomic_DNA"/>
</dbReference>
<dbReference type="Gene3D" id="3.10.10.10">
    <property type="entry name" value="HIV Type 1 Reverse Transcriptase, subunit A, domain 1"/>
    <property type="match status" value="1"/>
</dbReference>
<gene>
    <name evidence="2" type="ORF">Ae201684_004788</name>
</gene>
<feature type="compositionally biased region" description="Basic and acidic residues" evidence="1">
    <location>
        <begin position="399"/>
        <end position="418"/>
    </location>
</feature>
<evidence type="ECO:0000256" key="1">
    <source>
        <dbReference type="SAM" id="MobiDB-lite"/>
    </source>
</evidence>
<feature type="compositionally biased region" description="Acidic residues" evidence="1">
    <location>
        <begin position="440"/>
        <end position="450"/>
    </location>
</feature>
<feature type="compositionally biased region" description="Polar residues" evidence="1">
    <location>
        <begin position="355"/>
        <end position="364"/>
    </location>
</feature>